<reference evidence="1" key="1">
    <citation type="submission" date="2023-08" db="EMBL/GenBank/DDBJ databases">
        <title>Black Yeasts Isolated from many extreme environments.</title>
        <authorList>
            <person name="Coleine C."/>
            <person name="Stajich J.E."/>
            <person name="Selbmann L."/>
        </authorList>
    </citation>
    <scope>NUCLEOTIDE SEQUENCE</scope>
    <source>
        <strain evidence="1">CCFEE 5810</strain>
    </source>
</reference>
<name>A0AAN8A2T9_9PEZI</name>
<sequence>MTSKPRRSQRLKAAKTSNLTCRILELPPELRLCIYGYVWEPVSHSVLVDYYNTWDVQAWHLNSHIWAPLSELHRTCRTIYQEATPYVYDSVIFIMRFRQTLPNGQSGRPLTSVADCAWLAHAQHIDLSFDIAIGKNPLQPQIDIEALRLLDLVLQALNTKQRRQGPELVGLDLTTHGKTAKEDLAIIFERLATEKLRGEPYVTLPFLECVMGVPEAPILRKEMELWFPGLAEGAHWLACGR</sequence>
<gene>
    <name evidence="1" type="ORF">LTR97_003484</name>
</gene>
<accession>A0AAN8A2T9</accession>
<comment type="caution">
    <text evidence="1">The sequence shown here is derived from an EMBL/GenBank/DDBJ whole genome shotgun (WGS) entry which is preliminary data.</text>
</comment>
<organism evidence="1 2">
    <name type="scientific">Elasticomyces elasticus</name>
    <dbReference type="NCBI Taxonomy" id="574655"/>
    <lineage>
        <taxon>Eukaryota</taxon>
        <taxon>Fungi</taxon>
        <taxon>Dikarya</taxon>
        <taxon>Ascomycota</taxon>
        <taxon>Pezizomycotina</taxon>
        <taxon>Dothideomycetes</taxon>
        <taxon>Dothideomycetidae</taxon>
        <taxon>Mycosphaerellales</taxon>
        <taxon>Teratosphaeriaceae</taxon>
        <taxon>Elasticomyces</taxon>
    </lineage>
</organism>
<evidence type="ECO:0000313" key="1">
    <source>
        <dbReference type="EMBL" id="KAK5702539.1"/>
    </source>
</evidence>
<evidence type="ECO:0000313" key="2">
    <source>
        <dbReference type="Proteomes" id="UP001310594"/>
    </source>
</evidence>
<dbReference type="AlphaFoldDB" id="A0AAN8A2T9"/>
<dbReference type="EMBL" id="JAVRQU010000005">
    <property type="protein sequence ID" value="KAK5702539.1"/>
    <property type="molecule type" value="Genomic_DNA"/>
</dbReference>
<protein>
    <submittedName>
        <fullName evidence="1">Uncharacterized protein</fullName>
    </submittedName>
</protein>
<dbReference type="Proteomes" id="UP001310594">
    <property type="component" value="Unassembled WGS sequence"/>
</dbReference>
<proteinExistence type="predicted"/>